<keyword evidence="7" id="KW-1185">Reference proteome</keyword>
<dbReference type="SMART" id="SM00612">
    <property type="entry name" value="Kelch"/>
    <property type="match status" value="5"/>
</dbReference>
<dbReference type="SUPFAM" id="SSF69318">
    <property type="entry name" value="Integrin alpha N-terminal domain"/>
    <property type="match status" value="2"/>
</dbReference>
<keyword evidence="3" id="KW-0677">Repeat</keyword>
<dbReference type="Pfam" id="PF24681">
    <property type="entry name" value="Kelch_KLHDC2_KLHL20_DRC7"/>
    <property type="match status" value="1"/>
</dbReference>
<evidence type="ECO:0000259" key="5">
    <source>
        <dbReference type="Pfam" id="PF13290"/>
    </source>
</evidence>
<keyword evidence="1" id="KW-0880">Kelch repeat</keyword>
<protein>
    <submittedName>
        <fullName evidence="6">Chitobiase/beta-hexosaminidase C-terminal domain-containing protein</fullName>
    </submittedName>
</protein>
<dbReference type="EMBL" id="JAHCVJ010000008">
    <property type="protein sequence ID" value="MBT0666021.1"/>
    <property type="molecule type" value="Genomic_DNA"/>
</dbReference>
<evidence type="ECO:0000313" key="7">
    <source>
        <dbReference type="Proteomes" id="UP000811899"/>
    </source>
</evidence>
<dbReference type="InterPro" id="IPR015915">
    <property type="entry name" value="Kelch-typ_b-propeller"/>
</dbReference>
<name>A0AAW4LC87_9BACT</name>
<comment type="caution">
    <text evidence="6">The sequence shown here is derived from an EMBL/GenBank/DDBJ whole genome shotgun (WGS) entry which is preliminary data.</text>
</comment>
<reference evidence="6 7" key="1">
    <citation type="submission" date="2021-05" db="EMBL/GenBank/DDBJ databases">
        <title>The draft genome of Geobacter pelophilus DSM 12255.</title>
        <authorList>
            <person name="Xu Z."/>
            <person name="Masuda Y."/>
            <person name="Itoh H."/>
            <person name="Senoo K."/>
        </authorList>
    </citation>
    <scope>NUCLEOTIDE SEQUENCE [LARGE SCALE GENOMIC DNA]</scope>
    <source>
        <strain evidence="6 7">DSM 12255</strain>
    </source>
</reference>
<dbReference type="Pfam" id="PF13290">
    <property type="entry name" value="CHB_HEX_C_1"/>
    <property type="match status" value="2"/>
</dbReference>
<dbReference type="Gene3D" id="2.120.10.80">
    <property type="entry name" value="Kelch-type beta propeller"/>
    <property type="match status" value="2"/>
</dbReference>
<dbReference type="InterPro" id="IPR028994">
    <property type="entry name" value="Integrin_alpha_N"/>
</dbReference>
<dbReference type="SUPFAM" id="SSF50965">
    <property type="entry name" value="Galactose oxidase, central domain"/>
    <property type="match status" value="1"/>
</dbReference>
<dbReference type="Pfam" id="PF13517">
    <property type="entry name" value="FG-GAP_3"/>
    <property type="match status" value="2"/>
</dbReference>
<evidence type="ECO:0000313" key="6">
    <source>
        <dbReference type="EMBL" id="MBT0666021.1"/>
    </source>
</evidence>
<dbReference type="InterPro" id="IPR013517">
    <property type="entry name" value="FG-GAP"/>
</dbReference>
<evidence type="ECO:0000256" key="4">
    <source>
        <dbReference type="SAM" id="SignalP"/>
    </source>
</evidence>
<feature type="domain" description="GH29D-like beta-sandwich" evidence="5">
    <location>
        <begin position="335"/>
        <end position="400"/>
    </location>
</feature>
<dbReference type="InterPro" id="IPR006652">
    <property type="entry name" value="Kelch_1"/>
</dbReference>
<evidence type="ECO:0000256" key="2">
    <source>
        <dbReference type="ARBA" id="ARBA00022729"/>
    </source>
</evidence>
<dbReference type="InterPro" id="IPR059177">
    <property type="entry name" value="GH29D-like_dom"/>
</dbReference>
<dbReference type="Pfam" id="PF01344">
    <property type="entry name" value="Kelch_1"/>
    <property type="match status" value="1"/>
</dbReference>
<proteinExistence type="predicted"/>
<accession>A0AAW4LC87</accession>
<dbReference type="InterPro" id="IPR051746">
    <property type="entry name" value="Kelch_domain_containing_8"/>
</dbReference>
<keyword evidence="2 4" id="KW-0732">Signal</keyword>
<dbReference type="InterPro" id="IPR011043">
    <property type="entry name" value="Gal_Oxase/kelch_b-propeller"/>
</dbReference>
<sequence length="883" mass="91070">MNSLQRICRNLLLAATQLLLLLLTAHGAMAGQLSWSDKTPLSVATSRAASVVVNGAIYVLGGAINNGTTAAVEEYSPLTNSWLARPALSEAKFAGAEAVKDGIVYIAGGSALGPAPTAAIISYDTASGSGGTVGTLVTPRIRCSAAILNNKMYVVGGSNNSGTVFDSIEEFDLTSHESISKATMPMALDYAAVAESQGKIYIIGGLGSNGLPVSNTWQYDPDTNLFTPRRALPVPVAARAAVADDGKIYLAGGFTDYNTMAWTAEVQVYDPQTDSWQSMGNFPTSRYAQAVGIVNNRLYIIGGSNSNMGPATGNLSVNESADLTSAIGPVVTASPVGGSYATPQTVTLTTNEPATIYYTIDGSTPTTASGIFTSPIGIYANTTLKFFARNSAGSDGAVQTESYTILPPALATTASPAGGTFTAQQTVTLTANYGSATIYYTLDGSTPTTSSYIYSGAINIAYTTTVKFFAVNGTEQESVKSFTYEIIVPPGGSSIGFVPLQITLPYKAWSVATVDFNLDGKADLAVANYERNTVTAYRGNGDGTFSATQEIGTGVKPTGVAFGTVNGYDNYLDIVSANSDSNSVSFLLGNGAGSFSNVGSYATGAGTTSVATGHFRPYAGPPDLAVTNSATGYLNIYYGLGSAAFTPGPSYYVGSGAIAVTKGDFNNDNKEDLAVVNDNGQLTIMTGDGAGYFYSVFPGNYTALQYSRSVAAGDINGDGKTDLAIVSDGGDVPGGTAMVTILLGNGTGSFQQYSQFQQPQYTSGAAIADFNSDGKADLVLVNRSSNTMSVLLQGFQFGTPVLLNPANPVYFATMQAALDNASNGDVMQAIAGDLYESLTINRGVEITFKGGVSASGAATGYTILHGTLTISTGSLVAENLVIV</sequence>
<dbReference type="PANTHER" id="PTHR46260">
    <property type="entry name" value="RING-TYPE DOMAIN-CONTAINING PROTEIN"/>
    <property type="match status" value="1"/>
</dbReference>
<organism evidence="6 7">
    <name type="scientific">Geoanaerobacter pelophilus</name>
    <dbReference type="NCBI Taxonomy" id="60036"/>
    <lineage>
        <taxon>Bacteria</taxon>
        <taxon>Pseudomonadati</taxon>
        <taxon>Thermodesulfobacteriota</taxon>
        <taxon>Desulfuromonadia</taxon>
        <taxon>Geobacterales</taxon>
        <taxon>Geobacteraceae</taxon>
        <taxon>Geoanaerobacter</taxon>
    </lineage>
</organism>
<feature type="signal peptide" evidence="4">
    <location>
        <begin position="1"/>
        <end position="30"/>
    </location>
</feature>
<evidence type="ECO:0000256" key="1">
    <source>
        <dbReference type="ARBA" id="ARBA00022441"/>
    </source>
</evidence>
<gene>
    <name evidence="6" type="ORF">KI809_17045</name>
</gene>
<evidence type="ECO:0000256" key="3">
    <source>
        <dbReference type="ARBA" id="ARBA00022737"/>
    </source>
</evidence>
<feature type="domain" description="GH29D-like beta-sandwich" evidence="5">
    <location>
        <begin position="416"/>
        <end position="479"/>
    </location>
</feature>
<dbReference type="Proteomes" id="UP000811899">
    <property type="component" value="Unassembled WGS sequence"/>
</dbReference>
<feature type="chain" id="PRO_5043487245" evidence="4">
    <location>
        <begin position="31"/>
        <end position="883"/>
    </location>
</feature>
<dbReference type="Gene3D" id="2.30.30.100">
    <property type="match status" value="1"/>
</dbReference>
<dbReference type="AlphaFoldDB" id="A0AAW4LC87"/>
<dbReference type="RefSeq" id="WP_214172792.1">
    <property type="nucleotide sequence ID" value="NZ_JAHCVJ010000008.1"/>
</dbReference>
<dbReference type="PANTHER" id="PTHR46260:SF3">
    <property type="entry name" value="RING-TYPE DOMAIN-CONTAINING PROTEIN"/>
    <property type="match status" value="1"/>
</dbReference>
<dbReference type="Gene3D" id="2.130.10.130">
    <property type="entry name" value="Integrin alpha, N-terminal"/>
    <property type="match status" value="1"/>
</dbReference>